<dbReference type="SMART" id="SM00298">
    <property type="entry name" value="CHROMO"/>
    <property type="match status" value="1"/>
</dbReference>
<evidence type="ECO:0000313" key="5">
    <source>
        <dbReference type="EMBL" id="KAG8466855.1"/>
    </source>
</evidence>
<keyword evidence="2" id="KW-0539">Nucleus</keyword>
<dbReference type="InterPro" id="IPR016197">
    <property type="entry name" value="Chromo-like_dom_sf"/>
</dbReference>
<dbReference type="InterPro" id="IPR023779">
    <property type="entry name" value="Chromodomain_CS"/>
</dbReference>
<dbReference type="OrthoDB" id="433924at2759"/>
<dbReference type="Proteomes" id="UP000751190">
    <property type="component" value="Unassembled WGS sequence"/>
</dbReference>
<reference evidence="5" key="1">
    <citation type="submission" date="2021-05" db="EMBL/GenBank/DDBJ databases">
        <title>The genome of the haptophyte Pavlova lutheri (Diacronema luteri, Pavlovales) - a model for lipid biosynthesis in eukaryotic algae.</title>
        <authorList>
            <person name="Hulatt C.J."/>
            <person name="Posewitz M.C."/>
        </authorList>
    </citation>
    <scope>NUCLEOTIDE SEQUENCE</scope>
    <source>
        <strain evidence="5">NIVA-4/92</strain>
    </source>
</reference>
<dbReference type="EMBL" id="JAGTXO010000007">
    <property type="protein sequence ID" value="KAG8466855.1"/>
    <property type="molecule type" value="Genomic_DNA"/>
</dbReference>
<dbReference type="GO" id="GO:0005634">
    <property type="term" value="C:nucleus"/>
    <property type="evidence" value="ECO:0007669"/>
    <property type="project" value="UniProtKB-SubCell"/>
</dbReference>
<dbReference type="Gene3D" id="2.40.50.40">
    <property type="match status" value="1"/>
</dbReference>
<dbReference type="InterPro" id="IPR000953">
    <property type="entry name" value="Chromo/chromo_shadow_dom"/>
</dbReference>
<feature type="compositionally biased region" description="Basic and acidic residues" evidence="3">
    <location>
        <begin position="100"/>
        <end position="109"/>
    </location>
</feature>
<dbReference type="PROSITE" id="PS50013">
    <property type="entry name" value="CHROMO_2"/>
    <property type="match status" value="1"/>
</dbReference>
<dbReference type="Pfam" id="PF00385">
    <property type="entry name" value="Chromo"/>
    <property type="match status" value="1"/>
</dbReference>
<feature type="domain" description="Chromo" evidence="4">
    <location>
        <begin position="6"/>
        <end position="64"/>
    </location>
</feature>
<comment type="subcellular location">
    <subcellularLocation>
        <location evidence="1">Nucleus</location>
    </subcellularLocation>
</comment>
<evidence type="ECO:0000256" key="1">
    <source>
        <dbReference type="ARBA" id="ARBA00004123"/>
    </source>
</evidence>
<feature type="compositionally biased region" description="Gly residues" evidence="3">
    <location>
        <begin position="67"/>
        <end position="76"/>
    </location>
</feature>
<feature type="region of interest" description="Disordered" evidence="3">
    <location>
        <begin position="67"/>
        <end position="116"/>
    </location>
</feature>
<evidence type="ECO:0000259" key="4">
    <source>
        <dbReference type="PROSITE" id="PS50013"/>
    </source>
</evidence>
<dbReference type="InterPro" id="IPR017984">
    <property type="entry name" value="Chromo_dom_subgr"/>
</dbReference>
<name>A0A8J5XWQ0_DIALT</name>
<protein>
    <recommendedName>
        <fullName evidence="4">Chromo domain-containing protein</fullName>
    </recommendedName>
</protein>
<accession>A0A8J5XWQ0</accession>
<keyword evidence="6" id="KW-1185">Reference proteome</keyword>
<dbReference type="InterPro" id="IPR051219">
    <property type="entry name" value="Heterochromatin_chromo-domain"/>
</dbReference>
<evidence type="ECO:0000313" key="6">
    <source>
        <dbReference type="Proteomes" id="UP000751190"/>
    </source>
</evidence>
<dbReference type="PANTHER" id="PTHR22812">
    <property type="entry name" value="CHROMOBOX PROTEIN"/>
    <property type="match status" value="1"/>
</dbReference>
<dbReference type="PRINTS" id="PR00504">
    <property type="entry name" value="CHROMODOMAIN"/>
</dbReference>
<organism evidence="5 6">
    <name type="scientific">Diacronema lutheri</name>
    <name type="common">Unicellular marine alga</name>
    <name type="synonym">Monochrysis lutheri</name>
    <dbReference type="NCBI Taxonomy" id="2081491"/>
    <lineage>
        <taxon>Eukaryota</taxon>
        <taxon>Haptista</taxon>
        <taxon>Haptophyta</taxon>
        <taxon>Pavlovophyceae</taxon>
        <taxon>Pavlovales</taxon>
        <taxon>Pavlovaceae</taxon>
        <taxon>Diacronema</taxon>
    </lineage>
</organism>
<comment type="caution">
    <text evidence="5">The sequence shown here is derived from an EMBL/GenBank/DDBJ whole genome shotgun (WGS) entry which is preliminary data.</text>
</comment>
<dbReference type="InterPro" id="IPR023780">
    <property type="entry name" value="Chromo_domain"/>
</dbReference>
<gene>
    <name evidence="5" type="ORF">KFE25_008234</name>
</gene>
<evidence type="ECO:0000256" key="3">
    <source>
        <dbReference type="SAM" id="MobiDB-lite"/>
    </source>
</evidence>
<dbReference type="SUPFAM" id="SSF54160">
    <property type="entry name" value="Chromo domain-like"/>
    <property type="match status" value="1"/>
</dbReference>
<dbReference type="PROSITE" id="PS00598">
    <property type="entry name" value="CHROMO_1"/>
    <property type="match status" value="1"/>
</dbReference>
<sequence>MSDEIFQVERILGKRRRDGVEQYLIKWHGYSKAHNTWEPKANILDPNLVAAFEAEWAASQAAYGAGGGGVGPGPGGESKHAKRARGGKGPPPGQSFDTARGNEHLKPEPEAVADDDAASRIDLRQLADELCTLRLSEALQPLSDLDRLLRPLLPDEMFAAVRAACADGVLNVQDRARTDDVQTYLEDDHTRPLVYVWGAEAVLGPDGHEELYQARERVQRWSADLVTRDRVAVVRLPREAPLMSDLFIVPPTSPVWKCLTQAGADLGTDAMLALVVCCTCDEDGKPEGAPA</sequence>
<proteinExistence type="predicted"/>
<evidence type="ECO:0000256" key="2">
    <source>
        <dbReference type="ARBA" id="ARBA00023242"/>
    </source>
</evidence>
<dbReference type="AlphaFoldDB" id="A0A8J5XWQ0"/>